<dbReference type="Proteomes" id="UP000218288">
    <property type="component" value="Chromosome"/>
</dbReference>
<dbReference type="OrthoDB" id="155284at2"/>
<proteinExistence type="predicted"/>
<dbReference type="AlphaFoldDB" id="A0A160PHM7"/>
<dbReference type="PANTHER" id="PTHR36558">
    <property type="entry name" value="GLR1098 PROTEIN"/>
    <property type="match status" value="1"/>
</dbReference>
<dbReference type="Gene3D" id="3.90.1570.10">
    <property type="entry name" value="tt1808, chain A"/>
    <property type="match status" value="1"/>
</dbReference>
<evidence type="ECO:0000313" key="2">
    <source>
        <dbReference type="EMBL" id="BAU92947.1"/>
    </source>
</evidence>
<evidence type="ECO:0000259" key="1">
    <source>
        <dbReference type="Pfam" id="PF05685"/>
    </source>
</evidence>
<dbReference type="RefSeq" id="WP_096486768.1">
    <property type="nucleotide sequence ID" value="NZ_AP014809.1"/>
</dbReference>
<gene>
    <name evidence="2" type="ORF">MPPM_4342</name>
</gene>
<dbReference type="PANTHER" id="PTHR36558:SF1">
    <property type="entry name" value="RESTRICTION ENDONUCLEASE DOMAIN-CONTAINING PROTEIN-RELATED"/>
    <property type="match status" value="1"/>
</dbReference>
<dbReference type="SUPFAM" id="SSF52980">
    <property type="entry name" value="Restriction endonuclease-like"/>
    <property type="match status" value="1"/>
</dbReference>
<evidence type="ECO:0000313" key="3">
    <source>
        <dbReference type="Proteomes" id="UP000218288"/>
    </source>
</evidence>
<dbReference type="EMBL" id="AP014809">
    <property type="protein sequence ID" value="BAU92947.1"/>
    <property type="molecule type" value="Genomic_DNA"/>
</dbReference>
<dbReference type="InterPro" id="IPR008538">
    <property type="entry name" value="Uma2"/>
</dbReference>
<feature type="domain" description="Putative restriction endonuclease" evidence="1">
    <location>
        <begin position="12"/>
        <end position="172"/>
    </location>
</feature>
<dbReference type="Pfam" id="PF05685">
    <property type="entry name" value="Uma2"/>
    <property type="match status" value="1"/>
</dbReference>
<reference evidence="2 3" key="1">
    <citation type="journal article" date="2016" name="Genome Announc.">
        <title>Complete Genome Sequence of Methylobacterium populi P-1M, Isolated from Pink-Pigmented Household Biofilm.</title>
        <authorList>
            <person name="Morohoshi T."/>
            <person name="Ikeda T."/>
        </authorList>
    </citation>
    <scope>NUCLEOTIDE SEQUENCE [LARGE SCALE GENOMIC DNA]</scope>
    <source>
        <strain evidence="2 3">P-1M</strain>
    </source>
</reference>
<sequence>MADPARRRMTPDEFFAWQLHQDERYELVDGIPVLRHRMMTGSSAQHDRATVNIIASLHTQLRGSGCRPTTADIAIRTGIRGLRRPDVTVECAELVRDTYEAREPRLVVEVASPSTSAVDRTRKLEEYKRHPTLRCILLVETILPQVLLYRRNDEGWAIETFDGLEAVVDLPEIGARLALSDIYDGLTFEPRWDPADTVPEA</sequence>
<dbReference type="CDD" id="cd06260">
    <property type="entry name" value="DUF820-like"/>
    <property type="match status" value="1"/>
</dbReference>
<name>A0A160PHM7_9HYPH</name>
<organism evidence="2 3">
    <name type="scientific">Methylorubrum populi</name>
    <dbReference type="NCBI Taxonomy" id="223967"/>
    <lineage>
        <taxon>Bacteria</taxon>
        <taxon>Pseudomonadati</taxon>
        <taxon>Pseudomonadota</taxon>
        <taxon>Alphaproteobacteria</taxon>
        <taxon>Hyphomicrobiales</taxon>
        <taxon>Methylobacteriaceae</taxon>
        <taxon>Methylorubrum</taxon>
    </lineage>
</organism>
<protein>
    <recommendedName>
        <fullName evidence="1">Putative restriction endonuclease domain-containing protein</fullName>
    </recommendedName>
</protein>
<accession>A0A160PHM7</accession>
<dbReference type="InterPro" id="IPR012296">
    <property type="entry name" value="Nuclease_put_TT1808"/>
</dbReference>
<dbReference type="InterPro" id="IPR011335">
    <property type="entry name" value="Restrct_endonuc-II-like"/>
</dbReference>